<dbReference type="NCBIfam" id="TIGR00621">
    <property type="entry name" value="ssb"/>
    <property type="match status" value="1"/>
</dbReference>
<evidence type="ECO:0000313" key="6">
    <source>
        <dbReference type="Proteomes" id="UP000178710"/>
    </source>
</evidence>
<dbReference type="InterPro" id="IPR011344">
    <property type="entry name" value="ssDNA-bd"/>
</dbReference>
<evidence type="ECO:0000256" key="4">
    <source>
        <dbReference type="SAM" id="MobiDB-lite"/>
    </source>
</evidence>
<keyword evidence="1 2" id="KW-0238">DNA-binding</keyword>
<dbReference type="InterPro" id="IPR012340">
    <property type="entry name" value="NA-bd_OB-fold"/>
</dbReference>
<evidence type="ECO:0000256" key="3">
    <source>
        <dbReference type="PIRNR" id="PIRNR002070"/>
    </source>
</evidence>
<dbReference type="GO" id="GO:0009295">
    <property type="term" value="C:nucleoid"/>
    <property type="evidence" value="ECO:0007669"/>
    <property type="project" value="TreeGrafter"/>
</dbReference>
<reference evidence="5 6" key="1">
    <citation type="journal article" date="2016" name="Nat. Commun.">
        <title>Thousands of microbial genomes shed light on interconnected biogeochemical processes in an aquifer system.</title>
        <authorList>
            <person name="Anantharaman K."/>
            <person name="Brown C.T."/>
            <person name="Hug L.A."/>
            <person name="Sharon I."/>
            <person name="Castelle C.J."/>
            <person name="Probst A.J."/>
            <person name="Thomas B.C."/>
            <person name="Singh A."/>
            <person name="Wilkins M.J."/>
            <person name="Karaoz U."/>
            <person name="Brodie E.L."/>
            <person name="Williams K.H."/>
            <person name="Hubbard S.S."/>
            <person name="Banfield J.F."/>
        </authorList>
    </citation>
    <scope>NUCLEOTIDE SEQUENCE [LARGE SCALE GENOMIC DNA]</scope>
</reference>
<comment type="subunit">
    <text evidence="2">Homotetramer.</text>
</comment>
<dbReference type="AlphaFoldDB" id="A0A1G2KRS3"/>
<dbReference type="GO" id="GO:0003697">
    <property type="term" value="F:single-stranded DNA binding"/>
    <property type="evidence" value="ECO:0007669"/>
    <property type="project" value="UniProtKB-UniRule"/>
</dbReference>
<comment type="caution">
    <text evidence="5">The sequence shown here is derived from an EMBL/GenBank/DDBJ whole genome shotgun (WGS) entry which is preliminary data.</text>
</comment>
<dbReference type="SUPFAM" id="SSF50249">
    <property type="entry name" value="Nucleic acid-binding proteins"/>
    <property type="match status" value="1"/>
</dbReference>
<gene>
    <name evidence="5" type="ORF">A3C12_02550</name>
</gene>
<evidence type="ECO:0000256" key="1">
    <source>
        <dbReference type="ARBA" id="ARBA00023125"/>
    </source>
</evidence>
<dbReference type="PROSITE" id="PS50935">
    <property type="entry name" value="SSB"/>
    <property type="match status" value="1"/>
</dbReference>
<dbReference type="PANTHER" id="PTHR10302:SF27">
    <property type="entry name" value="SINGLE-STRANDED DNA-BINDING PROTEIN"/>
    <property type="match status" value="1"/>
</dbReference>
<feature type="compositionally biased region" description="Basic and acidic residues" evidence="4">
    <location>
        <begin position="121"/>
        <end position="134"/>
    </location>
</feature>
<evidence type="ECO:0000313" key="5">
    <source>
        <dbReference type="EMBL" id="OHA02090.1"/>
    </source>
</evidence>
<organism evidence="5 6">
    <name type="scientific">Candidatus Sungbacteria bacterium RIFCSPHIGHO2_02_FULL_49_20</name>
    <dbReference type="NCBI Taxonomy" id="1802272"/>
    <lineage>
        <taxon>Bacteria</taxon>
        <taxon>Candidatus Sungiibacteriota</taxon>
    </lineage>
</organism>
<evidence type="ECO:0000256" key="2">
    <source>
        <dbReference type="HAMAP-Rule" id="MF_00984"/>
    </source>
</evidence>
<dbReference type="PANTHER" id="PTHR10302">
    <property type="entry name" value="SINGLE-STRANDED DNA-BINDING PROTEIN"/>
    <property type="match status" value="1"/>
</dbReference>
<dbReference type="InterPro" id="IPR000424">
    <property type="entry name" value="Primosome_PriB/ssb"/>
</dbReference>
<dbReference type="Pfam" id="PF00436">
    <property type="entry name" value="SSB"/>
    <property type="match status" value="1"/>
</dbReference>
<dbReference type="EMBL" id="MHQK01000010">
    <property type="protein sequence ID" value="OHA02090.1"/>
    <property type="molecule type" value="Genomic_DNA"/>
</dbReference>
<dbReference type="Proteomes" id="UP000178710">
    <property type="component" value="Unassembled WGS sequence"/>
</dbReference>
<dbReference type="Gene3D" id="2.40.50.140">
    <property type="entry name" value="Nucleic acid-binding proteins"/>
    <property type="match status" value="1"/>
</dbReference>
<accession>A0A1G2KRS3</accession>
<protein>
    <recommendedName>
        <fullName evidence="2 3">Single-stranded DNA-binding protein</fullName>
        <shortName evidence="2">SSB</shortName>
    </recommendedName>
</protein>
<sequence>MNLNKAMILGNLVRDPELRQTPSGQSVCTFDVATNRIWTAPSGEKNQKAEYHRIVAWGKLAEICGQYLKRGRLVFVEGRIETRSWQEKETGAKRYRTEIVAESMQMGPRLEGGGRVPAPDEQPREPESNQRAPEEIASIQYPGETDDIEVKDIPF</sequence>
<dbReference type="PIRSF" id="PIRSF002070">
    <property type="entry name" value="SSB"/>
    <property type="match status" value="1"/>
</dbReference>
<dbReference type="CDD" id="cd04496">
    <property type="entry name" value="SSB_OBF"/>
    <property type="match status" value="1"/>
</dbReference>
<comment type="caution">
    <text evidence="2">Lacks conserved residue(s) required for the propagation of feature annotation.</text>
</comment>
<feature type="region of interest" description="Disordered" evidence="4">
    <location>
        <begin position="101"/>
        <end position="155"/>
    </location>
</feature>
<dbReference type="GO" id="GO:0006260">
    <property type="term" value="P:DNA replication"/>
    <property type="evidence" value="ECO:0007669"/>
    <property type="project" value="InterPro"/>
</dbReference>
<proteinExistence type="inferred from homology"/>
<name>A0A1G2KRS3_9BACT</name>
<dbReference type="HAMAP" id="MF_00984">
    <property type="entry name" value="SSB"/>
    <property type="match status" value="1"/>
</dbReference>